<evidence type="ECO:0000313" key="2">
    <source>
        <dbReference type="Proteomes" id="UP000824247"/>
    </source>
</evidence>
<dbReference type="Proteomes" id="UP000824247">
    <property type="component" value="Unassembled WGS sequence"/>
</dbReference>
<organism evidence="1 2">
    <name type="scientific">Candidatus Ureaplasma intestinipullorum</name>
    <dbReference type="NCBI Taxonomy" id="2838770"/>
    <lineage>
        <taxon>Bacteria</taxon>
        <taxon>Bacillati</taxon>
        <taxon>Mycoplasmatota</taxon>
        <taxon>Mycoplasmoidales</taxon>
        <taxon>Mycoplasmoidaceae</taxon>
        <taxon>Ureaplasma</taxon>
    </lineage>
</organism>
<comment type="caution">
    <text evidence="1">The sequence shown here is derived from an EMBL/GenBank/DDBJ whole genome shotgun (WGS) entry which is preliminary data.</text>
</comment>
<reference evidence="1" key="2">
    <citation type="submission" date="2021-04" db="EMBL/GenBank/DDBJ databases">
        <authorList>
            <person name="Gilroy R."/>
        </authorList>
    </citation>
    <scope>NUCLEOTIDE SEQUENCE</scope>
    <source>
        <strain evidence="1">A5-1222</strain>
    </source>
</reference>
<evidence type="ECO:0000313" key="1">
    <source>
        <dbReference type="EMBL" id="MBU3831049.1"/>
    </source>
</evidence>
<reference evidence="1" key="1">
    <citation type="journal article" date="2021" name="PeerJ">
        <title>Extensive microbial diversity within the chicken gut microbiome revealed by metagenomics and culture.</title>
        <authorList>
            <person name="Gilroy R."/>
            <person name="Ravi A."/>
            <person name="Getino M."/>
            <person name="Pursley I."/>
            <person name="Horton D.L."/>
            <person name="Alikhan N.F."/>
            <person name="Baker D."/>
            <person name="Gharbi K."/>
            <person name="Hall N."/>
            <person name="Watson M."/>
            <person name="Adriaenssens E.M."/>
            <person name="Foster-Nyarko E."/>
            <person name="Jarju S."/>
            <person name="Secka A."/>
            <person name="Antonio M."/>
            <person name="Oren A."/>
            <person name="Chaudhuri R.R."/>
            <person name="La Ragione R."/>
            <person name="Hildebrand F."/>
            <person name="Pallen M.J."/>
        </authorList>
    </citation>
    <scope>NUCLEOTIDE SEQUENCE</scope>
    <source>
        <strain evidence="1">A5-1222</strain>
    </source>
</reference>
<dbReference type="AlphaFoldDB" id="A0A9E2NY01"/>
<accession>A0A9E2NY01</accession>
<proteinExistence type="predicted"/>
<sequence length="132" mass="15822">MYKTIFFKKTITKKCLVLDYLQNDIPKSTMLKIIEQMKLLEIYGIKPGYVKIKKFQNEMFKIRLNDGNNNCRVYFILIDGVIYYLFGYNKKTQKTAEGIKVKINNLKVELLNQIQKHEDYLFDYIDLNKKVF</sequence>
<dbReference type="InterPro" id="IPR009241">
    <property type="entry name" value="HigB-like"/>
</dbReference>
<dbReference type="Pfam" id="PF05973">
    <property type="entry name" value="Gp49"/>
    <property type="match status" value="1"/>
</dbReference>
<dbReference type="EMBL" id="JAHLFM010000042">
    <property type="protein sequence ID" value="MBU3831049.1"/>
    <property type="molecule type" value="Genomic_DNA"/>
</dbReference>
<gene>
    <name evidence="1" type="ORF">H9897_02750</name>
</gene>
<name>A0A9E2NY01_9BACT</name>
<protein>
    <submittedName>
        <fullName evidence="1">Type II toxin-antitoxin system RelE/ParE family toxin</fullName>
    </submittedName>
</protein>